<dbReference type="InterPro" id="IPR002178">
    <property type="entry name" value="PTS_EIIA_type-2_dom"/>
</dbReference>
<dbReference type="InterPro" id="IPR036390">
    <property type="entry name" value="WH_DNA-bd_sf"/>
</dbReference>
<dbReference type="STRING" id="360411.AC812_03220"/>
<keyword evidence="2" id="KW-0805">Transcription regulation</keyword>
<dbReference type="InterPro" id="IPR013196">
    <property type="entry name" value="HTH_11"/>
</dbReference>
<dbReference type="InterPro" id="IPR050661">
    <property type="entry name" value="BglG_antiterminators"/>
</dbReference>
<dbReference type="Pfam" id="PF00874">
    <property type="entry name" value="PRD"/>
    <property type="match status" value="1"/>
</dbReference>
<dbReference type="Pfam" id="PF08279">
    <property type="entry name" value="HTH_11"/>
    <property type="match status" value="2"/>
</dbReference>
<dbReference type="SUPFAM" id="SSF46785">
    <property type="entry name" value="Winged helix' DNA-binding domain"/>
    <property type="match status" value="2"/>
</dbReference>
<accession>A0A0N8GNA6</accession>
<dbReference type="Gene3D" id="3.40.930.10">
    <property type="entry name" value="Mannitol-specific EII, Chain A"/>
    <property type="match status" value="1"/>
</dbReference>
<gene>
    <name evidence="6" type="ORF">AC812_03220</name>
</gene>
<feature type="domain" description="PTS EIIA type-2" evidence="4">
    <location>
        <begin position="537"/>
        <end position="680"/>
    </location>
</feature>
<evidence type="ECO:0000256" key="3">
    <source>
        <dbReference type="ARBA" id="ARBA00023163"/>
    </source>
</evidence>
<dbReference type="InterPro" id="IPR036634">
    <property type="entry name" value="PRD_sf"/>
</dbReference>
<dbReference type="Gene3D" id="1.10.10.10">
    <property type="entry name" value="Winged helix-like DNA-binding domain superfamily/Winged helix DNA-binding domain"/>
    <property type="match status" value="2"/>
</dbReference>
<name>A0A0N8GNA6_9CHLR</name>
<dbReference type="InterPro" id="IPR016152">
    <property type="entry name" value="PTrfase/Anion_transptr"/>
</dbReference>
<keyword evidence="3" id="KW-0804">Transcription</keyword>
<dbReference type="Gene3D" id="1.10.1790.10">
    <property type="entry name" value="PRD domain"/>
    <property type="match status" value="1"/>
</dbReference>
<dbReference type="CDD" id="cd05568">
    <property type="entry name" value="PTS_IIB_bgl_like"/>
    <property type="match status" value="1"/>
</dbReference>
<dbReference type="OrthoDB" id="166902at2"/>
<keyword evidence="1" id="KW-0677">Repeat</keyword>
<dbReference type="SUPFAM" id="SSF63520">
    <property type="entry name" value="PTS-regulatory domain, PRD"/>
    <property type="match status" value="1"/>
</dbReference>
<dbReference type="PROSITE" id="PS51372">
    <property type="entry name" value="PRD_2"/>
    <property type="match status" value="1"/>
</dbReference>
<dbReference type="AlphaFoldDB" id="A0A0N8GNA6"/>
<dbReference type="SUPFAM" id="SSF55804">
    <property type="entry name" value="Phoshotransferase/anion transport protein"/>
    <property type="match status" value="1"/>
</dbReference>
<evidence type="ECO:0000256" key="2">
    <source>
        <dbReference type="ARBA" id="ARBA00023015"/>
    </source>
</evidence>
<protein>
    <submittedName>
        <fullName evidence="6">Uncharacterized protein</fullName>
    </submittedName>
</protein>
<dbReference type="GO" id="GO:0006355">
    <property type="term" value="P:regulation of DNA-templated transcription"/>
    <property type="evidence" value="ECO:0007669"/>
    <property type="project" value="InterPro"/>
</dbReference>
<feature type="domain" description="PRD" evidence="5">
    <location>
        <begin position="322"/>
        <end position="429"/>
    </location>
</feature>
<organism evidence="6 7">
    <name type="scientific">Bellilinea caldifistulae</name>
    <dbReference type="NCBI Taxonomy" id="360411"/>
    <lineage>
        <taxon>Bacteria</taxon>
        <taxon>Bacillati</taxon>
        <taxon>Chloroflexota</taxon>
        <taxon>Anaerolineae</taxon>
        <taxon>Anaerolineales</taxon>
        <taxon>Anaerolineaceae</taxon>
        <taxon>Bellilinea</taxon>
    </lineage>
</organism>
<dbReference type="Proteomes" id="UP000050514">
    <property type="component" value="Unassembled WGS sequence"/>
</dbReference>
<sequence length="694" mass="79022">MPGLKININPRQRTIIFALLESDGRLTIEQLAKRCGVTGRVIRYNLDTVRAWLRNEGVPLRIRPGFGMEIEASRVQRKRLLALIDQPEEDHLVFSRTQRHHLLLFELLSSQLPLTYKQLAEIGGVSRSTVINDIEEMEKWLALFSIRLKRLPNRGVFVQSGEANRRFALLNLIREELGDRKWYLLWKQPGVGFAGDKSIPPRLEKFLRGLPLKIAHMEVVRIENMIGRTMSLYSRVETLVYLAISIECLQGGKAIPPDQTIIVEHNLYYEVAVAVFGDLRTRYHLPVTPAETALLAATLCGAKWESPSLDLRDQASRAELETLYPSGTAYASQITSVCARQLHPLLLLDEELFAELARHLEPVIYRIRYQLPILNENLPEIRRLYPEIYQTAQQSLREIEEDLYLTFPPEEIAYIAMYLLSALNRLNIKDRSKTTVALVGDGIRAKVSLLRARLEREFPALKVIGIVNGFSSENEILNQADLILSTDPIEMPDYPILNVSPFLHPAEKKMIQNWLVEREGQAQRYVLSDAEKPELIDLLRPDHILICEEKLDWHTAVQKASQPLLANGYILPDYVQAMTSIIKQHGAYMWLAPEVLILHARPVDGVLRLCLSILILRQPVAFGQGTEQQARICLVLGAVDDHAHLKALLALNQLLHQQNFREKLGQAKSSAEVIRIFWSSLMNLNQEENPASPN</sequence>
<evidence type="ECO:0000259" key="4">
    <source>
        <dbReference type="PROSITE" id="PS51094"/>
    </source>
</evidence>
<evidence type="ECO:0000259" key="5">
    <source>
        <dbReference type="PROSITE" id="PS51372"/>
    </source>
</evidence>
<dbReference type="InterPro" id="IPR036388">
    <property type="entry name" value="WH-like_DNA-bd_sf"/>
</dbReference>
<comment type="caution">
    <text evidence="6">The sequence shown here is derived from an EMBL/GenBank/DDBJ whole genome shotgun (WGS) entry which is preliminary data.</text>
</comment>
<dbReference type="InterPro" id="IPR011608">
    <property type="entry name" value="PRD"/>
</dbReference>
<dbReference type="EMBL" id="LGHJ01000009">
    <property type="protein sequence ID" value="KPL77562.1"/>
    <property type="molecule type" value="Genomic_DNA"/>
</dbReference>
<evidence type="ECO:0000313" key="7">
    <source>
        <dbReference type="Proteomes" id="UP000050514"/>
    </source>
</evidence>
<dbReference type="RefSeq" id="WP_061913690.1">
    <property type="nucleotide sequence ID" value="NZ_DF967971.1"/>
</dbReference>
<keyword evidence="7" id="KW-1185">Reference proteome</keyword>
<evidence type="ECO:0000256" key="1">
    <source>
        <dbReference type="ARBA" id="ARBA00022737"/>
    </source>
</evidence>
<dbReference type="CDD" id="cd00211">
    <property type="entry name" value="PTS_IIA_fru"/>
    <property type="match status" value="1"/>
</dbReference>
<dbReference type="PROSITE" id="PS51094">
    <property type="entry name" value="PTS_EIIA_TYPE_2"/>
    <property type="match status" value="1"/>
</dbReference>
<dbReference type="Pfam" id="PF00359">
    <property type="entry name" value="PTS_EIIA_2"/>
    <property type="match status" value="1"/>
</dbReference>
<proteinExistence type="predicted"/>
<evidence type="ECO:0000313" key="6">
    <source>
        <dbReference type="EMBL" id="KPL77562.1"/>
    </source>
</evidence>
<dbReference type="PANTHER" id="PTHR30185:SF18">
    <property type="entry name" value="TRANSCRIPTIONAL REGULATOR MTLR"/>
    <property type="match status" value="1"/>
</dbReference>
<reference evidence="6 7" key="1">
    <citation type="submission" date="2015-07" db="EMBL/GenBank/DDBJ databases">
        <title>Draft genome of Bellilinea caldifistulae DSM 17877.</title>
        <authorList>
            <person name="Hemp J."/>
            <person name="Ward L.M."/>
            <person name="Pace L.A."/>
            <person name="Fischer W.W."/>
        </authorList>
    </citation>
    <scope>NUCLEOTIDE SEQUENCE [LARGE SCALE GENOMIC DNA]</scope>
    <source>
        <strain evidence="6 7">GOMI-1</strain>
    </source>
</reference>
<dbReference type="PANTHER" id="PTHR30185">
    <property type="entry name" value="CRYPTIC BETA-GLUCOSIDE BGL OPERON ANTITERMINATOR"/>
    <property type="match status" value="1"/>
</dbReference>